<name>A0AA38VQG1_9PEZI</name>
<dbReference type="EMBL" id="JANBVN010000001">
    <property type="protein sequence ID" value="KAJ9165801.1"/>
    <property type="molecule type" value="Genomic_DNA"/>
</dbReference>
<reference evidence="1" key="1">
    <citation type="submission" date="2022-07" db="EMBL/GenBank/DDBJ databases">
        <title>Fungi with potential for degradation of polypropylene.</title>
        <authorList>
            <person name="Gostincar C."/>
        </authorList>
    </citation>
    <scope>NUCLEOTIDE SEQUENCE</scope>
    <source>
        <strain evidence="1">EXF-13287</strain>
    </source>
</reference>
<keyword evidence="2" id="KW-1185">Reference proteome</keyword>
<dbReference type="Proteomes" id="UP001174691">
    <property type="component" value="Unassembled WGS sequence"/>
</dbReference>
<evidence type="ECO:0000313" key="2">
    <source>
        <dbReference type="Proteomes" id="UP001174691"/>
    </source>
</evidence>
<evidence type="ECO:0000313" key="1">
    <source>
        <dbReference type="EMBL" id="KAJ9165801.1"/>
    </source>
</evidence>
<proteinExistence type="predicted"/>
<sequence>MSNPRSYIYLVQRGTALYSCYEDRFKDVVGVYSALEDANRAVRECQRGFMAEFKIEASSTRNDDGDDDDAREFVGFCWEDRGNWRGDAEGAKEGGRVAANVRGKAGRPVGLYWEFDDGQCWFSCGVECWPVVG</sequence>
<comment type="caution">
    <text evidence="1">The sequence shown here is derived from an EMBL/GenBank/DDBJ whole genome shotgun (WGS) entry which is preliminary data.</text>
</comment>
<protein>
    <submittedName>
        <fullName evidence="1">Uncharacterized protein</fullName>
    </submittedName>
</protein>
<organism evidence="1 2">
    <name type="scientific">Coniochaeta hoffmannii</name>
    <dbReference type="NCBI Taxonomy" id="91930"/>
    <lineage>
        <taxon>Eukaryota</taxon>
        <taxon>Fungi</taxon>
        <taxon>Dikarya</taxon>
        <taxon>Ascomycota</taxon>
        <taxon>Pezizomycotina</taxon>
        <taxon>Sordariomycetes</taxon>
        <taxon>Sordariomycetidae</taxon>
        <taxon>Coniochaetales</taxon>
        <taxon>Coniochaetaceae</taxon>
        <taxon>Coniochaeta</taxon>
    </lineage>
</organism>
<gene>
    <name evidence="1" type="ORF">NKR19_g14</name>
</gene>
<dbReference type="AlphaFoldDB" id="A0AA38VQG1"/>
<accession>A0AA38VQG1</accession>